<sequence length="205" mass="23040">MTKNYFLLVLILISQTMLAQNIEIGAGAGSGAFYLIEEIDDNSRAIYEGPASLYMDFKYNFNGVEGVKLRMLHTSVMVEGQDYQSGLSLNGTVDAFSFLLLYERLRADKKFNVGYNFGLGHTIQNFNRNTRSGANDVQDRFMSLNFTGIASLQLSDRLRLKGEAGFLWTDPINSLRGSDYWQTAGEDLSFLVQLGLSYSFLKDEQ</sequence>
<proteinExistence type="predicted"/>
<keyword evidence="1" id="KW-0732">Signal</keyword>
<feature type="chain" id="PRO_5012325860" description="Outer membrane protein beta-barrel domain-containing protein" evidence="1">
    <location>
        <begin position="20"/>
        <end position="205"/>
    </location>
</feature>
<gene>
    <name evidence="2" type="ORF">BST97_00855</name>
</gene>
<dbReference type="STRING" id="331648.BST97_00855"/>
<dbReference type="AlphaFoldDB" id="A0A1W6MGN8"/>
<evidence type="ECO:0008006" key="4">
    <source>
        <dbReference type="Google" id="ProtNLM"/>
    </source>
</evidence>
<dbReference type="EMBL" id="CP019344">
    <property type="protein sequence ID" value="ARN76666.1"/>
    <property type="molecule type" value="Genomic_DNA"/>
</dbReference>
<evidence type="ECO:0000313" key="3">
    <source>
        <dbReference type="Proteomes" id="UP000193431"/>
    </source>
</evidence>
<name>A0A1W6MGN8_9FLAO</name>
<dbReference type="RefSeq" id="WP_085765466.1">
    <property type="nucleotide sequence ID" value="NZ_CP019344.1"/>
</dbReference>
<feature type="signal peptide" evidence="1">
    <location>
        <begin position="1"/>
        <end position="19"/>
    </location>
</feature>
<protein>
    <recommendedName>
        <fullName evidence="4">Outer membrane protein beta-barrel domain-containing protein</fullName>
    </recommendedName>
</protein>
<dbReference type="Proteomes" id="UP000193431">
    <property type="component" value="Chromosome"/>
</dbReference>
<keyword evidence="3" id="KW-1185">Reference proteome</keyword>
<accession>A0A1W6MGN8</accession>
<evidence type="ECO:0000256" key="1">
    <source>
        <dbReference type="SAM" id="SignalP"/>
    </source>
</evidence>
<dbReference type="OrthoDB" id="1143137at2"/>
<reference evidence="2 3" key="1">
    <citation type="submission" date="2016-11" db="EMBL/GenBank/DDBJ databases">
        <title>Trade-off between light-utilization and light-protection in marine flavobacteria.</title>
        <authorList>
            <person name="Kumagai Y."/>
        </authorList>
    </citation>
    <scope>NUCLEOTIDE SEQUENCE [LARGE SCALE GENOMIC DNA]</scope>
    <source>
        <strain evidence="2 3">JCM 13191</strain>
    </source>
</reference>
<evidence type="ECO:0000313" key="2">
    <source>
        <dbReference type="EMBL" id="ARN76666.1"/>
    </source>
</evidence>
<organism evidence="2 3">
    <name type="scientific">Nonlabens spongiae</name>
    <dbReference type="NCBI Taxonomy" id="331648"/>
    <lineage>
        <taxon>Bacteria</taxon>
        <taxon>Pseudomonadati</taxon>
        <taxon>Bacteroidota</taxon>
        <taxon>Flavobacteriia</taxon>
        <taxon>Flavobacteriales</taxon>
        <taxon>Flavobacteriaceae</taxon>
        <taxon>Nonlabens</taxon>
    </lineage>
</organism>